<organism evidence="1 2">
    <name type="scientific">Floridaenema evergladense BLCC-F167</name>
    <dbReference type="NCBI Taxonomy" id="3153639"/>
    <lineage>
        <taxon>Bacteria</taxon>
        <taxon>Bacillati</taxon>
        <taxon>Cyanobacteriota</taxon>
        <taxon>Cyanophyceae</taxon>
        <taxon>Oscillatoriophycideae</taxon>
        <taxon>Aerosakkonematales</taxon>
        <taxon>Aerosakkonemataceae</taxon>
        <taxon>Floridanema</taxon>
        <taxon>Floridanema evergladense</taxon>
    </lineage>
</organism>
<evidence type="ECO:0000313" key="1">
    <source>
        <dbReference type="EMBL" id="MFB2838631.1"/>
    </source>
</evidence>
<dbReference type="Proteomes" id="UP001576780">
    <property type="component" value="Unassembled WGS sequence"/>
</dbReference>
<proteinExistence type="predicted"/>
<evidence type="ECO:0008006" key="3">
    <source>
        <dbReference type="Google" id="ProtNLM"/>
    </source>
</evidence>
<name>A0ABV4WUU6_9CYAN</name>
<gene>
    <name evidence="1" type="ORF">ACE1CA_29425</name>
</gene>
<reference evidence="1 2" key="1">
    <citation type="submission" date="2024-09" db="EMBL/GenBank/DDBJ databases">
        <title>Floridaenema gen nov. (Aerosakkonemataceae, Aerosakkonematales ord. nov., Cyanobacteria) from benthic tropical and subtropical fresh waters, with the description of four new species.</title>
        <authorList>
            <person name="Moretto J.A."/>
            <person name="Berthold D.E."/>
            <person name="Lefler F.W."/>
            <person name="Huang I.-S."/>
            <person name="Laughinghouse H. IV."/>
        </authorList>
    </citation>
    <scope>NUCLEOTIDE SEQUENCE [LARGE SCALE GENOMIC DNA]</scope>
    <source>
        <strain evidence="1 2">BLCC-F167</strain>
    </source>
</reference>
<dbReference type="EMBL" id="JBHFNT010000263">
    <property type="protein sequence ID" value="MFB2838631.1"/>
    <property type="molecule type" value="Genomic_DNA"/>
</dbReference>
<dbReference type="RefSeq" id="WP_413280934.1">
    <property type="nucleotide sequence ID" value="NZ_JBHFNT010000263.1"/>
</dbReference>
<comment type="caution">
    <text evidence="1">The sequence shown here is derived from an EMBL/GenBank/DDBJ whole genome shotgun (WGS) entry which is preliminary data.</text>
</comment>
<evidence type="ECO:0000313" key="2">
    <source>
        <dbReference type="Proteomes" id="UP001576780"/>
    </source>
</evidence>
<accession>A0ABV4WUU6</accession>
<sequence>MSNPDLHSLLLQWTTLEPQRCRQQDDTHFEVRYLDHWLTITDQPVSHGNIIASVLAGCQENQIYCTIDYTPRYENIAATIEVGCIPKMFRYRDGDEVISSIPTLLLMEYLERLQRRSDNTNE</sequence>
<keyword evidence="2" id="KW-1185">Reference proteome</keyword>
<protein>
    <recommendedName>
        <fullName evidence="3">Restriction endonuclease domain-containing protein</fullName>
    </recommendedName>
</protein>